<evidence type="ECO:0000313" key="2">
    <source>
        <dbReference type="EMBL" id="KAJ7029774.1"/>
    </source>
</evidence>
<accession>A0AAD6SLJ0</accession>
<keyword evidence="3" id="KW-1185">Reference proteome</keyword>
<sequence>MSGRSARNRFAASKLTDPSNDEPPSSAHHAVLQDTQARLTLADPSPSRSQHSSDTRSDPAKLTDYFQYPAVAQGWFSASQATQTFPHFIPLNLIHPDAPPDFLPENSHHSYNKMSTNEIWVEGHVFVQSDLNQTAAKYSDKMSGALPPLQGVFPNIVRYSKGYQGLSFIKDIPSETLSVGFNIQSLDDTDVAWAQFFWIRQESNKRAPYHGEC</sequence>
<feature type="compositionally biased region" description="Basic and acidic residues" evidence="1">
    <location>
        <begin position="51"/>
        <end position="60"/>
    </location>
</feature>
<organism evidence="2 3">
    <name type="scientific">Mycena alexandri</name>
    <dbReference type="NCBI Taxonomy" id="1745969"/>
    <lineage>
        <taxon>Eukaryota</taxon>
        <taxon>Fungi</taxon>
        <taxon>Dikarya</taxon>
        <taxon>Basidiomycota</taxon>
        <taxon>Agaricomycotina</taxon>
        <taxon>Agaricomycetes</taxon>
        <taxon>Agaricomycetidae</taxon>
        <taxon>Agaricales</taxon>
        <taxon>Marasmiineae</taxon>
        <taxon>Mycenaceae</taxon>
        <taxon>Mycena</taxon>
    </lineage>
</organism>
<dbReference type="Proteomes" id="UP001218188">
    <property type="component" value="Unassembled WGS sequence"/>
</dbReference>
<name>A0AAD6SLJ0_9AGAR</name>
<dbReference type="AlphaFoldDB" id="A0AAD6SLJ0"/>
<feature type="region of interest" description="Disordered" evidence="1">
    <location>
        <begin position="1"/>
        <end position="60"/>
    </location>
</feature>
<protein>
    <submittedName>
        <fullName evidence="2">Uncharacterized protein</fullName>
    </submittedName>
</protein>
<gene>
    <name evidence="2" type="ORF">C8F04DRAFT_1187450</name>
</gene>
<reference evidence="2" key="1">
    <citation type="submission" date="2023-03" db="EMBL/GenBank/DDBJ databases">
        <title>Massive genome expansion in bonnet fungi (Mycena s.s.) driven by repeated elements and novel gene families across ecological guilds.</title>
        <authorList>
            <consortium name="Lawrence Berkeley National Laboratory"/>
            <person name="Harder C.B."/>
            <person name="Miyauchi S."/>
            <person name="Viragh M."/>
            <person name="Kuo A."/>
            <person name="Thoen E."/>
            <person name="Andreopoulos B."/>
            <person name="Lu D."/>
            <person name="Skrede I."/>
            <person name="Drula E."/>
            <person name="Henrissat B."/>
            <person name="Morin E."/>
            <person name="Kohler A."/>
            <person name="Barry K."/>
            <person name="LaButti K."/>
            <person name="Morin E."/>
            <person name="Salamov A."/>
            <person name="Lipzen A."/>
            <person name="Mereny Z."/>
            <person name="Hegedus B."/>
            <person name="Baldrian P."/>
            <person name="Stursova M."/>
            <person name="Weitz H."/>
            <person name="Taylor A."/>
            <person name="Grigoriev I.V."/>
            <person name="Nagy L.G."/>
            <person name="Martin F."/>
            <person name="Kauserud H."/>
        </authorList>
    </citation>
    <scope>NUCLEOTIDE SEQUENCE</scope>
    <source>
        <strain evidence="2">CBHHK200</strain>
    </source>
</reference>
<proteinExistence type="predicted"/>
<comment type="caution">
    <text evidence="2">The sequence shown here is derived from an EMBL/GenBank/DDBJ whole genome shotgun (WGS) entry which is preliminary data.</text>
</comment>
<evidence type="ECO:0000313" key="3">
    <source>
        <dbReference type="Proteomes" id="UP001218188"/>
    </source>
</evidence>
<evidence type="ECO:0000256" key="1">
    <source>
        <dbReference type="SAM" id="MobiDB-lite"/>
    </source>
</evidence>
<dbReference type="EMBL" id="JARJCM010000098">
    <property type="protein sequence ID" value="KAJ7029774.1"/>
    <property type="molecule type" value="Genomic_DNA"/>
</dbReference>